<sequence length="144" mass="15599">MSKRIDLPSEQDVRRVMTEHIEDAASAGGRATVIGLARRLGLSNATFWRHYPAIAAELRAASVAAPVATRHDDRTELLASNKRVQRDNAALTQDLTLALAVIQRLTLDNHALRKELETTSGVTSLQSRSSSADAVVGACGRQDR</sequence>
<dbReference type="Proteomes" id="UP001456513">
    <property type="component" value="Unassembled WGS sequence"/>
</dbReference>
<evidence type="ECO:0008006" key="3">
    <source>
        <dbReference type="Google" id="ProtNLM"/>
    </source>
</evidence>
<reference evidence="1 2" key="1">
    <citation type="submission" date="2024-03" db="EMBL/GenBank/DDBJ databases">
        <title>Rhodococcus navarretei sp. nov. and Pseudarthrobacter quantumdoti sp. nov., two new species with the ability to biosynthesize Quantum Dots isolated from soil samples at Union Glacier, Antarctica.</title>
        <authorList>
            <person name="Vargas M."/>
        </authorList>
    </citation>
    <scope>NUCLEOTIDE SEQUENCE [LARGE SCALE GENOMIC DNA]</scope>
    <source>
        <strain evidence="1 2">EXRC-4A-4</strain>
    </source>
</reference>
<dbReference type="RefSeq" id="WP_042940335.1">
    <property type="nucleotide sequence ID" value="NZ_JBBPCN010000001.1"/>
</dbReference>
<gene>
    <name evidence="1" type="ORF">AABD04_20290</name>
</gene>
<name>A0ABU9D0R1_9NOCA</name>
<dbReference type="EMBL" id="JBBPCN010000001">
    <property type="protein sequence ID" value="MEK8073190.1"/>
    <property type="molecule type" value="Genomic_DNA"/>
</dbReference>
<proteinExistence type="predicted"/>
<accession>A0ABU9D0R1</accession>
<evidence type="ECO:0000313" key="2">
    <source>
        <dbReference type="Proteomes" id="UP001456513"/>
    </source>
</evidence>
<comment type="caution">
    <text evidence="1">The sequence shown here is derived from an EMBL/GenBank/DDBJ whole genome shotgun (WGS) entry which is preliminary data.</text>
</comment>
<evidence type="ECO:0000313" key="1">
    <source>
        <dbReference type="EMBL" id="MEK8073190.1"/>
    </source>
</evidence>
<organism evidence="1 2">
    <name type="scientific">Rhodococcus navarretei</name>
    <dbReference type="NCBI Taxonomy" id="3128981"/>
    <lineage>
        <taxon>Bacteria</taxon>
        <taxon>Bacillati</taxon>
        <taxon>Actinomycetota</taxon>
        <taxon>Actinomycetes</taxon>
        <taxon>Mycobacteriales</taxon>
        <taxon>Nocardiaceae</taxon>
        <taxon>Rhodococcus</taxon>
    </lineage>
</organism>
<keyword evidence="2" id="KW-1185">Reference proteome</keyword>
<protein>
    <recommendedName>
        <fullName evidence="3">TetR family transcriptional regulator</fullName>
    </recommendedName>
</protein>